<comment type="caution">
    <text evidence="9">The sequence shown here is derived from an EMBL/GenBank/DDBJ whole genome shotgun (WGS) entry which is preliminary data.</text>
</comment>
<dbReference type="Pfam" id="PF00078">
    <property type="entry name" value="RVT_1"/>
    <property type="match status" value="1"/>
</dbReference>
<evidence type="ECO:0000256" key="4">
    <source>
        <dbReference type="ARBA" id="ARBA00022722"/>
    </source>
</evidence>
<name>A0A164IVH3_9CRUS</name>
<evidence type="ECO:0000256" key="1">
    <source>
        <dbReference type="ARBA" id="ARBA00022670"/>
    </source>
</evidence>
<feature type="non-terminal residue" evidence="9">
    <location>
        <position position="90"/>
    </location>
</feature>
<dbReference type="GO" id="GO:0003964">
    <property type="term" value="F:RNA-directed DNA polymerase activity"/>
    <property type="evidence" value="ECO:0007669"/>
    <property type="project" value="UniProtKB-KW"/>
</dbReference>
<evidence type="ECO:0000256" key="3">
    <source>
        <dbReference type="ARBA" id="ARBA00022695"/>
    </source>
</evidence>
<dbReference type="CDD" id="cd01647">
    <property type="entry name" value="RT_LTR"/>
    <property type="match status" value="1"/>
</dbReference>
<keyword evidence="10" id="KW-1185">Reference proteome</keyword>
<evidence type="ECO:0000313" key="10">
    <source>
        <dbReference type="Proteomes" id="UP000076858"/>
    </source>
</evidence>
<dbReference type="STRING" id="35525.A0A164IVH3"/>
<evidence type="ECO:0000256" key="5">
    <source>
        <dbReference type="ARBA" id="ARBA00022759"/>
    </source>
</evidence>
<dbReference type="GO" id="GO:0004519">
    <property type="term" value="F:endonuclease activity"/>
    <property type="evidence" value="ECO:0007669"/>
    <property type="project" value="UniProtKB-KW"/>
</dbReference>
<evidence type="ECO:0000313" key="9">
    <source>
        <dbReference type="EMBL" id="KZS01670.1"/>
    </source>
</evidence>
<dbReference type="InterPro" id="IPR000477">
    <property type="entry name" value="RT_dom"/>
</dbReference>
<evidence type="ECO:0000256" key="6">
    <source>
        <dbReference type="ARBA" id="ARBA00022801"/>
    </source>
</evidence>
<keyword evidence="1" id="KW-0645">Protease</keyword>
<feature type="domain" description="Reverse transcriptase" evidence="8">
    <location>
        <begin position="12"/>
        <end position="87"/>
    </location>
</feature>
<keyword evidence="5" id="KW-0255">Endonuclease</keyword>
<dbReference type="AlphaFoldDB" id="A0A164IVH3"/>
<evidence type="ECO:0000256" key="2">
    <source>
        <dbReference type="ARBA" id="ARBA00022679"/>
    </source>
</evidence>
<dbReference type="Gene3D" id="3.10.10.10">
    <property type="entry name" value="HIV Type 1 Reverse Transcriptase, subunit A, domain 1"/>
    <property type="match status" value="1"/>
</dbReference>
<dbReference type="GO" id="GO:0006508">
    <property type="term" value="P:proteolysis"/>
    <property type="evidence" value="ECO:0007669"/>
    <property type="project" value="UniProtKB-KW"/>
</dbReference>
<dbReference type="Gene3D" id="3.30.70.270">
    <property type="match status" value="1"/>
</dbReference>
<sequence>MGGPRSISKTEKQRNPTLIDDVLDLLHGQKYFTTLDLASGYWQIEMDDNSKEKTAFIVDNNLYEWNRLSFGLTNAPGTFQRLMNYVLFSA</sequence>
<keyword evidence="6" id="KW-0378">Hydrolase</keyword>
<gene>
    <name evidence="9" type="ORF">APZ42_001601</name>
</gene>
<dbReference type="EMBL" id="LRGB01006365">
    <property type="protein sequence ID" value="KZS01670.1"/>
    <property type="molecule type" value="Genomic_DNA"/>
</dbReference>
<dbReference type="PANTHER" id="PTHR24559">
    <property type="entry name" value="TRANSPOSON TY3-I GAG-POL POLYPROTEIN"/>
    <property type="match status" value="1"/>
</dbReference>
<evidence type="ECO:0000259" key="8">
    <source>
        <dbReference type="Pfam" id="PF00078"/>
    </source>
</evidence>
<reference evidence="9 10" key="1">
    <citation type="submission" date="2016-03" db="EMBL/GenBank/DDBJ databases">
        <title>EvidentialGene: Evidence-directed Construction of Genes on Genomes.</title>
        <authorList>
            <person name="Gilbert D.G."/>
            <person name="Choi J.-H."/>
            <person name="Mockaitis K."/>
            <person name="Colbourne J."/>
            <person name="Pfrender M."/>
        </authorList>
    </citation>
    <scope>NUCLEOTIDE SEQUENCE [LARGE SCALE GENOMIC DNA]</scope>
    <source>
        <strain evidence="9 10">Xinb3</strain>
        <tissue evidence="9">Complete organism</tissue>
    </source>
</reference>
<keyword evidence="7" id="KW-0695">RNA-directed DNA polymerase</keyword>
<protein>
    <recommendedName>
        <fullName evidence="8">Reverse transcriptase domain-containing protein</fullName>
    </recommendedName>
</protein>
<dbReference type="GO" id="GO:0008233">
    <property type="term" value="F:peptidase activity"/>
    <property type="evidence" value="ECO:0007669"/>
    <property type="project" value="UniProtKB-KW"/>
</dbReference>
<dbReference type="InterPro" id="IPR053134">
    <property type="entry name" value="RNA-dir_DNA_polymerase"/>
</dbReference>
<dbReference type="SUPFAM" id="SSF56672">
    <property type="entry name" value="DNA/RNA polymerases"/>
    <property type="match status" value="1"/>
</dbReference>
<keyword evidence="2" id="KW-0808">Transferase</keyword>
<dbReference type="Proteomes" id="UP000076858">
    <property type="component" value="Unassembled WGS sequence"/>
</dbReference>
<dbReference type="FunFam" id="3.10.10.10:FF:000007">
    <property type="entry name" value="Retrovirus-related Pol polyprotein from transposon 17.6-like Protein"/>
    <property type="match status" value="1"/>
</dbReference>
<dbReference type="InterPro" id="IPR043502">
    <property type="entry name" value="DNA/RNA_pol_sf"/>
</dbReference>
<keyword evidence="4" id="KW-0540">Nuclease</keyword>
<evidence type="ECO:0000256" key="7">
    <source>
        <dbReference type="ARBA" id="ARBA00022918"/>
    </source>
</evidence>
<dbReference type="PANTHER" id="PTHR24559:SF444">
    <property type="entry name" value="REVERSE TRANSCRIPTASE DOMAIN-CONTAINING PROTEIN"/>
    <property type="match status" value="1"/>
</dbReference>
<organism evidence="9 10">
    <name type="scientific">Daphnia magna</name>
    <dbReference type="NCBI Taxonomy" id="35525"/>
    <lineage>
        <taxon>Eukaryota</taxon>
        <taxon>Metazoa</taxon>
        <taxon>Ecdysozoa</taxon>
        <taxon>Arthropoda</taxon>
        <taxon>Crustacea</taxon>
        <taxon>Branchiopoda</taxon>
        <taxon>Diplostraca</taxon>
        <taxon>Cladocera</taxon>
        <taxon>Anomopoda</taxon>
        <taxon>Daphniidae</taxon>
        <taxon>Daphnia</taxon>
    </lineage>
</organism>
<proteinExistence type="predicted"/>
<dbReference type="InterPro" id="IPR043128">
    <property type="entry name" value="Rev_trsase/Diguanyl_cyclase"/>
</dbReference>
<accession>A0A164IVH3</accession>
<keyword evidence="3" id="KW-0548">Nucleotidyltransferase</keyword>